<reference evidence="12" key="1">
    <citation type="submission" date="2013-04" db="EMBL/GenBank/DDBJ databases">
        <authorList>
            <person name="Qu J."/>
            <person name="Murali S.C."/>
            <person name="Bandaranaike D."/>
            <person name="Bellair M."/>
            <person name="Blankenburg K."/>
            <person name="Chao H."/>
            <person name="Dinh H."/>
            <person name="Doddapaneni H."/>
            <person name="Downs B."/>
            <person name="Dugan-Rocha S."/>
            <person name="Elkadiri S."/>
            <person name="Gnanaolivu R.D."/>
            <person name="Hernandez B."/>
            <person name="Javaid M."/>
            <person name="Jayaseelan J.C."/>
            <person name="Lee S."/>
            <person name="Li M."/>
            <person name="Ming W."/>
            <person name="Munidasa M."/>
            <person name="Muniz J."/>
            <person name="Nguyen L."/>
            <person name="Ongeri F."/>
            <person name="Osuji N."/>
            <person name="Pu L.-L."/>
            <person name="Puazo M."/>
            <person name="Qu C."/>
            <person name="Quiroz J."/>
            <person name="Raj R."/>
            <person name="Weissenberger G."/>
            <person name="Xin Y."/>
            <person name="Zou X."/>
            <person name="Han Y."/>
            <person name="Richards S."/>
            <person name="Worley K."/>
            <person name="Muzny D."/>
            <person name="Gibbs R."/>
        </authorList>
    </citation>
    <scope>NUCLEOTIDE SEQUENCE</scope>
    <source>
        <strain evidence="12">Sampled in the wild</strain>
    </source>
</reference>
<feature type="non-terminal residue" evidence="12">
    <location>
        <position position="190"/>
    </location>
</feature>
<evidence type="ECO:0000256" key="7">
    <source>
        <dbReference type="ARBA" id="ARBA00023053"/>
    </source>
</evidence>
<feature type="non-terminal residue" evidence="12">
    <location>
        <position position="1"/>
    </location>
</feature>
<evidence type="ECO:0000256" key="4">
    <source>
        <dbReference type="ARBA" id="ARBA00022475"/>
    </source>
</evidence>
<name>A0A8K0K3A9_LADFU</name>
<comment type="similarity">
    <text evidence="2">Belongs to the sodium:solute symporter (SSF) (TC 2.A.21) family.</text>
</comment>
<keyword evidence="10" id="KW-0739">Sodium transport</keyword>
<keyword evidence="4" id="KW-1003">Cell membrane</keyword>
<reference evidence="12" key="2">
    <citation type="submission" date="2017-10" db="EMBL/GenBank/DDBJ databases">
        <title>Ladona fulva Genome sequencing and assembly.</title>
        <authorList>
            <person name="Murali S."/>
            <person name="Richards S."/>
            <person name="Bandaranaike D."/>
            <person name="Bellair M."/>
            <person name="Blankenburg K."/>
            <person name="Chao H."/>
            <person name="Dinh H."/>
            <person name="Doddapaneni H."/>
            <person name="Dugan-Rocha S."/>
            <person name="Elkadiri S."/>
            <person name="Gnanaolivu R."/>
            <person name="Hernandez B."/>
            <person name="Skinner E."/>
            <person name="Javaid M."/>
            <person name="Lee S."/>
            <person name="Li M."/>
            <person name="Ming W."/>
            <person name="Munidasa M."/>
            <person name="Muniz J."/>
            <person name="Nguyen L."/>
            <person name="Hughes D."/>
            <person name="Osuji N."/>
            <person name="Pu L.-L."/>
            <person name="Puazo M."/>
            <person name="Qu C."/>
            <person name="Quiroz J."/>
            <person name="Raj R."/>
            <person name="Weissenberger G."/>
            <person name="Xin Y."/>
            <person name="Zou X."/>
            <person name="Han Y."/>
            <person name="Worley K."/>
            <person name="Muzny D."/>
            <person name="Gibbs R."/>
        </authorList>
    </citation>
    <scope>NUCLEOTIDE SEQUENCE</scope>
    <source>
        <strain evidence="12">Sampled in the wild</strain>
    </source>
</reference>
<keyword evidence="13" id="KW-1185">Reference proteome</keyword>
<dbReference type="OrthoDB" id="6132759at2759"/>
<keyword evidence="6 11" id="KW-1133">Transmembrane helix</keyword>
<dbReference type="Proteomes" id="UP000792457">
    <property type="component" value="Unassembled WGS sequence"/>
</dbReference>
<dbReference type="EMBL" id="KZ308314">
    <property type="protein sequence ID" value="KAG8227198.1"/>
    <property type="molecule type" value="Genomic_DNA"/>
</dbReference>
<comment type="subcellular location">
    <subcellularLocation>
        <location evidence="1">Cell membrane</location>
        <topology evidence="1">Multi-pass membrane protein</topology>
    </subcellularLocation>
</comment>
<dbReference type="PANTHER" id="PTHR42985:SF2">
    <property type="entry name" value="SODIUM-DEPENDENT MULTIVITAMIN TRANSPORTER"/>
    <property type="match status" value="1"/>
</dbReference>
<keyword evidence="7" id="KW-0915">Sodium</keyword>
<evidence type="ECO:0000256" key="11">
    <source>
        <dbReference type="SAM" id="Phobius"/>
    </source>
</evidence>
<dbReference type="AlphaFoldDB" id="A0A8K0K3A9"/>
<organism evidence="12 13">
    <name type="scientific">Ladona fulva</name>
    <name type="common">Scarce chaser dragonfly</name>
    <name type="synonym">Libellula fulva</name>
    <dbReference type="NCBI Taxonomy" id="123851"/>
    <lineage>
        <taxon>Eukaryota</taxon>
        <taxon>Metazoa</taxon>
        <taxon>Ecdysozoa</taxon>
        <taxon>Arthropoda</taxon>
        <taxon>Hexapoda</taxon>
        <taxon>Insecta</taxon>
        <taxon>Pterygota</taxon>
        <taxon>Palaeoptera</taxon>
        <taxon>Odonata</taxon>
        <taxon>Epiprocta</taxon>
        <taxon>Anisoptera</taxon>
        <taxon>Libelluloidea</taxon>
        <taxon>Libellulidae</taxon>
        <taxon>Ladona</taxon>
    </lineage>
</organism>
<feature type="transmembrane region" description="Helical" evidence="11">
    <location>
        <begin position="99"/>
        <end position="119"/>
    </location>
</feature>
<evidence type="ECO:0000256" key="1">
    <source>
        <dbReference type="ARBA" id="ARBA00004651"/>
    </source>
</evidence>
<keyword evidence="3" id="KW-0813">Transport</keyword>
<dbReference type="GO" id="GO:0015293">
    <property type="term" value="F:symporter activity"/>
    <property type="evidence" value="ECO:0007669"/>
    <property type="project" value="TreeGrafter"/>
</dbReference>
<sequence>FHPFSSSILVSNLNAIATVIWEDFVSQTQRFKNVTDRKQLLFIRGIAMFSACIIISLAFTMALLPGINEASMLTNAVTSGALLGMFMLAILFPAANGKGVIVGSLAGHILTFWVAIGALTTDTSGVKTPFPPLPTSISGCNESFIGANDSVTRIFHLNGNVWRNYSEEQLTYDVINVSDLHENAAAGNQN</sequence>
<dbReference type="InterPro" id="IPR001734">
    <property type="entry name" value="Na/solute_symporter"/>
</dbReference>
<dbReference type="GO" id="GO:0006814">
    <property type="term" value="P:sodium ion transport"/>
    <property type="evidence" value="ECO:0007669"/>
    <property type="project" value="UniProtKB-KW"/>
</dbReference>
<dbReference type="InterPro" id="IPR038377">
    <property type="entry name" value="Na/Glc_symporter_sf"/>
</dbReference>
<evidence type="ECO:0000256" key="10">
    <source>
        <dbReference type="ARBA" id="ARBA00023201"/>
    </source>
</evidence>
<accession>A0A8K0K3A9</accession>
<evidence type="ECO:0000256" key="2">
    <source>
        <dbReference type="ARBA" id="ARBA00006434"/>
    </source>
</evidence>
<evidence type="ECO:0000256" key="6">
    <source>
        <dbReference type="ARBA" id="ARBA00022989"/>
    </source>
</evidence>
<evidence type="ECO:0000313" key="13">
    <source>
        <dbReference type="Proteomes" id="UP000792457"/>
    </source>
</evidence>
<comment type="caution">
    <text evidence="12">The sequence shown here is derived from an EMBL/GenBank/DDBJ whole genome shotgun (WGS) entry which is preliminary data.</text>
</comment>
<evidence type="ECO:0008006" key="14">
    <source>
        <dbReference type="Google" id="ProtNLM"/>
    </source>
</evidence>
<dbReference type="InterPro" id="IPR051163">
    <property type="entry name" value="Sodium:Solute_Symporter_SSF"/>
</dbReference>
<dbReference type="Gene3D" id="1.20.1730.10">
    <property type="entry name" value="Sodium/glucose cotransporter"/>
    <property type="match status" value="1"/>
</dbReference>
<keyword evidence="8" id="KW-0406">Ion transport</keyword>
<evidence type="ECO:0000256" key="5">
    <source>
        <dbReference type="ARBA" id="ARBA00022692"/>
    </source>
</evidence>
<feature type="transmembrane region" description="Helical" evidence="11">
    <location>
        <begin position="41"/>
        <end position="64"/>
    </location>
</feature>
<keyword evidence="5 11" id="KW-0812">Transmembrane</keyword>
<proteinExistence type="inferred from homology"/>
<evidence type="ECO:0000256" key="3">
    <source>
        <dbReference type="ARBA" id="ARBA00022448"/>
    </source>
</evidence>
<evidence type="ECO:0000313" key="12">
    <source>
        <dbReference type="EMBL" id="KAG8227198.1"/>
    </source>
</evidence>
<dbReference type="PROSITE" id="PS50283">
    <property type="entry name" value="NA_SOLUT_SYMP_3"/>
    <property type="match status" value="1"/>
</dbReference>
<evidence type="ECO:0000256" key="8">
    <source>
        <dbReference type="ARBA" id="ARBA00023065"/>
    </source>
</evidence>
<gene>
    <name evidence="12" type="ORF">J437_LFUL003404</name>
</gene>
<dbReference type="PANTHER" id="PTHR42985">
    <property type="entry name" value="SODIUM-COUPLED MONOCARBOXYLATE TRANSPORTER"/>
    <property type="match status" value="1"/>
</dbReference>
<keyword evidence="9 11" id="KW-0472">Membrane</keyword>
<protein>
    <recommendedName>
        <fullName evidence="14">Sodium-coupled monocarboxylate transporter 2</fullName>
    </recommendedName>
</protein>
<feature type="transmembrane region" description="Helical" evidence="11">
    <location>
        <begin position="70"/>
        <end position="92"/>
    </location>
</feature>
<evidence type="ECO:0000256" key="9">
    <source>
        <dbReference type="ARBA" id="ARBA00023136"/>
    </source>
</evidence>
<dbReference type="GO" id="GO:0005886">
    <property type="term" value="C:plasma membrane"/>
    <property type="evidence" value="ECO:0007669"/>
    <property type="project" value="UniProtKB-SubCell"/>
</dbReference>